<evidence type="ECO:0000256" key="13">
    <source>
        <dbReference type="PIRSR" id="PIRSR605478-1"/>
    </source>
</evidence>
<dbReference type="SUPFAM" id="SSF52518">
    <property type="entry name" value="Thiamin diphosphate-binding fold (THDP-binding)"/>
    <property type="match status" value="2"/>
</dbReference>
<dbReference type="EMBL" id="FWZX01000011">
    <property type="protein sequence ID" value="SMF32814.1"/>
    <property type="molecule type" value="Genomic_DNA"/>
</dbReference>
<dbReference type="InterPro" id="IPR005474">
    <property type="entry name" value="Transketolase_N"/>
</dbReference>
<comment type="cofactor">
    <cofactor evidence="16">
        <name>Mg(2+)</name>
        <dbReference type="ChEBI" id="CHEBI:18420"/>
    </cofactor>
    <text evidence="16">Binds 1 Mg(2+) ion per subunit. Can also utilize other divalent metal cations, such as Ca(2+), Mn(2+) and Co(2+).</text>
</comment>
<dbReference type="InterPro" id="IPR029061">
    <property type="entry name" value="THDP-binding"/>
</dbReference>
<proteinExistence type="inferred from homology"/>
<evidence type="ECO:0000256" key="1">
    <source>
        <dbReference type="ARBA" id="ARBA00001913"/>
    </source>
</evidence>
<feature type="binding site" evidence="14">
    <location>
        <position position="395"/>
    </location>
    <ligand>
        <name>substrate</name>
    </ligand>
</feature>
<keyword evidence="10 15" id="KW-0786">Thiamine pyrophosphate</keyword>
<feature type="binding site" evidence="14">
    <location>
        <position position="42"/>
    </location>
    <ligand>
        <name>substrate</name>
    </ligand>
</feature>
<dbReference type="NCBIfam" id="TIGR00232">
    <property type="entry name" value="tktlase_bact"/>
    <property type="match status" value="1"/>
</dbReference>
<feature type="site" description="Important for catalytic activity" evidence="17">
    <location>
        <position position="42"/>
    </location>
</feature>
<dbReference type="InterPro" id="IPR020826">
    <property type="entry name" value="Transketolase_BS"/>
</dbReference>
<accession>A0A1Y6C417</accession>
<feature type="binding site" evidence="15">
    <location>
        <begin position="131"/>
        <end position="133"/>
    </location>
    <ligand>
        <name>thiamine diphosphate</name>
        <dbReference type="ChEBI" id="CHEBI:58937"/>
    </ligand>
</feature>
<dbReference type="PANTHER" id="PTHR43522:SF2">
    <property type="entry name" value="TRANSKETOLASE 1-RELATED"/>
    <property type="match status" value="1"/>
</dbReference>
<evidence type="ECO:0000313" key="20">
    <source>
        <dbReference type="EMBL" id="SMF32814.1"/>
    </source>
</evidence>
<dbReference type="Pfam" id="PF02779">
    <property type="entry name" value="Transket_pyr"/>
    <property type="match status" value="1"/>
</dbReference>
<dbReference type="InterPro" id="IPR005478">
    <property type="entry name" value="Transketolase_bac-like"/>
</dbReference>
<evidence type="ECO:0000256" key="16">
    <source>
        <dbReference type="PIRSR" id="PIRSR605478-4"/>
    </source>
</evidence>
<evidence type="ECO:0000256" key="8">
    <source>
        <dbReference type="ARBA" id="ARBA00022837"/>
    </source>
</evidence>
<feature type="binding site" evidence="15">
    <location>
        <position position="82"/>
    </location>
    <ligand>
        <name>thiamine diphosphate</name>
        <dbReference type="ChEBI" id="CHEBI:58937"/>
    </ligand>
</feature>
<dbReference type="SUPFAM" id="SSF52922">
    <property type="entry name" value="TK C-terminal domain-like"/>
    <property type="match status" value="1"/>
</dbReference>
<dbReference type="Pfam" id="PF00456">
    <property type="entry name" value="Transketolase_N"/>
    <property type="match status" value="1"/>
</dbReference>
<evidence type="ECO:0000313" key="21">
    <source>
        <dbReference type="Proteomes" id="UP000192917"/>
    </source>
</evidence>
<feature type="binding site" evidence="14">
    <location>
        <position position="368"/>
    </location>
    <ligand>
        <name>substrate</name>
    </ligand>
</feature>
<dbReference type="Pfam" id="PF22613">
    <property type="entry name" value="Transketolase_C_1"/>
    <property type="match status" value="1"/>
</dbReference>
<evidence type="ECO:0000256" key="15">
    <source>
        <dbReference type="PIRSR" id="PIRSR605478-3"/>
    </source>
</evidence>
<keyword evidence="7 16" id="KW-0479">Metal-binding</keyword>
<evidence type="ECO:0000256" key="3">
    <source>
        <dbReference type="ARBA" id="ARBA00007131"/>
    </source>
</evidence>
<evidence type="ECO:0000256" key="2">
    <source>
        <dbReference type="ARBA" id="ARBA00001941"/>
    </source>
</evidence>
<comment type="subunit">
    <text evidence="4 18">Homodimer.</text>
</comment>
<dbReference type="RefSeq" id="WP_085123450.1">
    <property type="nucleotide sequence ID" value="NZ_FWZX01000011.1"/>
</dbReference>
<comment type="cofactor">
    <cofactor evidence="1">
        <name>Ca(2+)</name>
        <dbReference type="ChEBI" id="CHEBI:29108"/>
    </cofactor>
</comment>
<evidence type="ECO:0000256" key="6">
    <source>
        <dbReference type="ARBA" id="ARBA00022679"/>
    </source>
</evidence>
<feature type="binding site" evidence="15">
    <location>
        <position position="170"/>
    </location>
    <ligand>
        <name>thiamine diphosphate</name>
        <dbReference type="ChEBI" id="CHEBI:58937"/>
    </ligand>
</feature>
<keyword evidence="21" id="KW-1185">Reference proteome</keyword>
<dbReference type="Gene3D" id="3.40.50.920">
    <property type="match status" value="1"/>
</dbReference>
<dbReference type="GO" id="GO:0004802">
    <property type="term" value="F:transketolase activity"/>
    <property type="evidence" value="ECO:0007669"/>
    <property type="project" value="UniProtKB-UniRule"/>
</dbReference>
<feature type="binding site" evidence="14">
    <location>
        <position position="531"/>
    </location>
    <ligand>
        <name>substrate</name>
    </ligand>
</feature>
<organism evidence="20 21">
    <name type="scientific">Tistlia consotensis USBA 355</name>
    <dbReference type="NCBI Taxonomy" id="560819"/>
    <lineage>
        <taxon>Bacteria</taxon>
        <taxon>Pseudomonadati</taxon>
        <taxon>Pseudomonadota</taxon>
        <taxon>Alphaproteobacteria</taxon>
        <taxon>Rhodospirillales</taxon>
        <taxon>Rhodovibrionaceae</taxon>
        <taxon>Tistlia</taxon>
    </lineage>
</organism>
<feature type="binding site" evidence="16">
    <location>
        <position position="201"/>
    </location>
    <ligand>
        <name>Mg(2+)</name>
        <dbReference type="ChEBI" id="CHEBI:18420"/>
    </ligand>
</feature>
<evidence type="ECO:0000256" key="7">
    <source>
        <dbReference type="ARBA" id="ARBA00022723"/>
    </source>
</evidence>
<dbReference type="CDD" id="cd02012">
    <property type="entry name" value="TPP_TK"/>
    <property type="match status" value="1"/>
</dbReference>
<feature type="binding site" evidence="15">
    <location>
        <position position="448"/>
    </location>
    <ligand>
        <name>thiamine diphosphate</name>
        <dbReference type="ChEBI" id="CHEBI:58937"/>
    </ligand>
</feature>
<dbReference type="InterPro" id="IPR033247">
    <property type="entry name" value="Transketolase_fam"/>
</dbReference>
<dbReference type="GO" id="GO:0005829">
    <property type="term" value="C:cytosol"/>
    <property type="evidence" value="ECO:0007669"/>
    <property type="project" value="TreeGrafter"/>
</dbReference>
<evidence type="ECO:0000256" key="11">
    <source>
        <dbReference type="ARBA" id="ARBA00049473"/>
    </source>
</evidence>
<evidence type="ECO:0000259" key="19">
    <source>
        <dbReference type="SMART" id="SM00861"/>
    </source>
</evidence>
<evidence type="ECO:0000256" key="17">
    <source>
        <dbReference type="PIRSR" id="PIRSR605478-5"/>
    </source>
</evidence>
<dbReference type="InterPro" id="IPR055152">
    <property type="entry name" value="Transketolase-like_C_2"/>
</dbReference>
<keyword evidence="8 18" id="KW-0106">Calcium</keyword>
<dbReference type="InterPro" id="IPR009014">
    <property type="entry name" value="Transketo_C/PFOR_II"/>
</dbReference>
<dbReference type="PROSITE" id="PS00801">
    <property type="entry name" value="TRANSKETOLASE_1"/>
    <property type="match status" value="1"/>
</dbReference>
<protein>
    <recommendedName>
        <fullName evidence="5 12">Transketolase</fullName>
        <ecNumber evidence="5 12">2.2.1.1</ecNumber>
    </recommendedName>
</protein>
<evidence type="ECO:0000256" key="12">
    <source>
        <dbReference type="NCBIfam" id="TIGR00232"/>
    </source>
</evidence>
<feature type="site" description="Important for catalytic activity" evidence="17">
    <location>
        <position position="273"/>
    </location>
</feature>
<dbReference type="AlphaFoldDB" id="A0A1Y6C417"/>
<name>A0A1Y6C417_9PROT</name>
<dbReference type="CDD" id="cd07033">
    <property type="entry name" value="TPP_PYR_DXS_TK_like"/>
    <property type="match status" value="1"/>
</dbReference>
<dbReference type="SMART" id="SM00861">
    <property type="entry name" value="Transket_pyr"/>
    <property type="match status" value="1"/>
</dbReference>
<feature type="binding site" evidence="15">
    <location>
        <position position="199"/>
    </location>
    <ligand>
        <name>thiamine diphosphate</name>
        <dbReference type="ChEBI" id="CHEBI:58937"/>
    </ligand>
</feature>
<comment type="cofactor">
    <cofactor evidence="2">
        <name>Co(2+)</name>
        <dbReference type="ChEBI" id="CHEBI:48828"/>
    </cofactor>
</comment>
<comment type="cofactor">
    <cofactor evidence="15">
        <name>thiamine diphosphate</name>
        <dbReference type="ChEBI" id="CHEBI:58937"/>
    </cofactor>
    <text evidence="15">Binds 1 thiamine pyrophosphate per subunit. During the reaction, the substrate forms a covalent intermediate with the cofactor.</text>
</comment>
<feature type="binding site" evidence="14">
    <location>
        <position position="273"/>
    </location>
    <ligand>
        <name>substrate</name>
    </ligand>
</feature>
<reference evidence="20 21" key="1">
    <citation type="submission" date="2017-04" db="EMBL/GenBank/DDBJ databases">
        <authorList>
            <person name="Afonso C.L."/>
            <person name="Miller P.J."/>
            <person name="Scott M.A."/>
            <person name="Spackman E."/>
            <person name="Goraichik I."/>
            <person name="Dimitrov K.M."/>
            <person name="Suarez D.L."/>
            <person name="Swayne D.E."/>
        </authorList>
    </citation>
    <scope>NUCLEOTIDE SEQUENCE [LARGE SCALE GENOMIC DNA]</scope>
    <source>
        <strain evidence="20 21">USBA 355</strain>
    </source>
</reference>
<comment type="function">
    <text evidence="18">Catalyzes the transfer of a two-carbon ketol group from a ketose donor to an aldose acceptor, via a covalent intermediate with the cofactor thiamine pyrophosphate.</text>
</comment>
<dbReference type="InterPro" id="IPR049557">
    <property type="entry name" value="Transketolase_CS"/>
</dbReference>
<dbReference type="InterPro" id="IPR005475">
    <property type="entry name" value="Transketolase-like_Pyr-bd"/>
</dbReference>
<dbReference type="FunFam" id="3.40.50.970:FF:000003">
    <property type="entry name" value="Transketolase"/>
    <property type="match status" value="1"/>
</dbReference>
<comment type="catalytic activity">
    <reaction evidence="11 18">
        <text>D-sedoheptulose 7-phosphate + D-glyceraldehyde 3-phosphate = aldehydo-D-ribose 5-phosphate + D-xylulose 5-phosphate</text>
        <dbReference type="Rhea" id="RHEA:10508"/>
        <dbReference type="ChEBI" id="CHEBI:57483"/>
        <dbReference type="ChEBI" id="CHEBI:57737"/>
        <dbReference type="ChEBI" id="CHEBI:58273"/>
        <dbReference type="ChEBI" id="CHEBI:59776"/>
        <dbReference type="EC" id="2.2.1.1"/>
    </reaction>
</comment>
<feature type="binding site" evidence="14">
    <location>
        <position position="480"/>
    </location>
    <ligand>
        <name>substrate</name>
    </ligand>
</feature>
<evidence type="ECO:0000256" key="4">
    <source>
        <dbReference type="ARBA" id="ARBA00011738"/>
    </source>
</evidence>
<feature type="binding site" evidence="16">
    <location>
        <position position="169"/>
    </location>
    <ligand>
        <name>Mg(2+)</name>
        <dbReference type="ChEBI" id="CHEBI:18420"/>
    </ligand>
</feature>
<feature type="binding site" evidence="16">
    <location>
        <position position="199"/>
    </location>
    <ligand>
        <name>Mg(2+)</name>
        <dbReference type="ChEBI" id="CHEBI:18420"/>
    </ligand>
</feature>
<dbReference type="GO" id="GO:0009052">
    <property type="term" value="P:pentose-phosphate shunt, non-oxidative branch"/>
    <property type="evidence" value="ECO:0007669"/>
    <property type="project" value="UniProtKB-ARBA"/>
</dbReference>
<evidence type="ECO:0000256" key="5">
    <source>
        <dbReference type="ARBA" id="ARBA00013152"/>
    </source>
</evidence>
<dbReference type="GO" id="GO:0046872">
    <property type="term" value="F:metal ion binding"/>
    <property type="evidence" value="ECO:0007669"/>
    <property type="project" value="UniProtKB-KW"/>
</dbReference>
<evidence type="ECO:0000256" key="9">
    <source>
        <dbReference type="ARBA" id="ARBA00022842"/>
    </source>
</evidence>
<dbReference type="PANTHER" id="PTHR43522">
    <property type="entry name" value="TRANSKETOLASE"/>
    <property type="match status" value="1"/>
</dbReference>
<feature type="active site" description="Proton donor" evidence="13">
    <location>
        <position position="422"/>
    </location>
</feature>
<dbReference type="Proteomes" id="UP000192917">
    <property type="component" value="Unassembled WGS sequence"/>
</dbReference>
<dbReference type="PROSITE" id="PS00802">
    <property type="entry name" value="TRANSKETOLASE_2"/>
    <property type="match status" value="1"/>
</dbReference>
<comment type="cofactor">
    <cofactor evidence="18">
        <name>Mg(2+)</name>
        <dbReference type="ChEBI" id="CHEBI:18420"/>
    </cofactor>
    <cofactor evidence="18">
        <name>Ca(2+)</name>
        <dbReference type="ChEBI" id="CHEBI:29108"/>
    </cofactor>
    <cofactor evidence="18">
        <name>Mn(2+)</name>
        <dbReference type="ChEBI" id="CHEBI:29035"/>
    </cofactor>
    <cofactor evidence="18">
        <name>Co(2+)</name>
        <dbReference type="ChEBI" id="CHEBI:48828"/>
    </cofactor>
    <text evidence="18">Binds 1 Mg(2+) ion per subunit. Can also utilize other divalent metal cations, such as Ca(2+), Mn(2+) and Co(2+).</text>
</comment>
<evidence type="ECO:0000256" key="18">
    <source>
        <dbReference type="RuleBase" id="RU004996"/>
    </source>
</evidence>
<dbReference type="STRING" id="560819.SAMN05428998_11172"/>
<evidence type="ECO:0000256" key="10">
    <source>
        <dbReference type="ARBA" id="ARBA00023052"/>
    </source>
</evidence>
<sequence length="673" mass="72011">MDHQDPQTPAAAAARGAVSHGELANAIRFLAMDAVERAKSGHPGMPMGMADVATVLFRDFLSFDPSAPDWADRDRFVLSAGHGSMLLYALLYLTGYAEMTVEELKRFRQLGSKTPGHPEADHALGIETTTGPLGQGFGNAVGMAIAERLLAARFGESVVDHRTYVMVGDGCLMEGISHEAASLAGHLKLGKLIALYDDNEISIDGPTSLALSDDALLRFEAYGWHTQRVDGHDPEAIRAAIEAARADERPSLIACRTRIGFGAPTKEGTAATHGAPLGAEEIAGARKKLGWPYAPFEVPAPVLGAWRAIGAAGAARRQAWLERLEGLSAADRDEFRRRLSGELPADLAAAFKTLKAEIDAEKPTLATRQSSQRTIEAVAGLMPELIGGSADLTGSNNTKAKAQANIVPPGYTGSYLHYGVREHAMAAAMNGLALHGGFRPYGGTFLVFSDYCRPSIRLSALMRQPVVYVMTHDSIGLGEDGPTHQPVEHLAALRAIPNLWVMRPADTMETAECWELALERKDGPSVLALTRQSVPTVRGGAGEENWCRYGAYILTPAHAARQVTLIASGSEVSIALEAQKLLREQDIAASVISMPCWELFAEQPSSYRDEVLYPGSLQVAIEAGVPFGWERWVGAEGVVVGMKGFGASAPHTALYEHFGITAEAVVSAVRTHL</sequence>
<keyword evidence="9 16" id="KW-0460">Magnesium</keyword>
<gene>
    <name evidence="20" type="ORF">SAMN05428998_11172</name>
</gene>
<keyword evidence="6 18" id="KW-0808">Transferase</keyword>
<comment type="similarity">
    <text evidence="3 18">Belongs to the transketolase family.</text>
</comment>
<feature type="binding site" evidence="14">
    <location>
        <position position="484"/>
    </location>
    <ligand>
        <name>substrate</name>
    </ligand>
</feature>
<evidence type="ECO:0000256" key="14">
    <source>
        <dbReference type="PIRSR" id="PIRSR605478-2"/>
    </source>
</evidence>
<feature type="binding site" evidence="15">
    <location>
        <position position="273"/>
    </location>
    <ligand>
        <name>thiamine diphosphate</name>
        <dbReference type="ChEBI" id="CHEBI:58937"/>
    </ligand>
</feature>
<feature type="binding site" evidence="14">
    <location>
        <position position="472"/>
    </location>
    <ligand>
        <name>substrate</name>
    </ligand>
</feature>
<dbReference type="FunFam" id="3.40.50.970:FF:000004">
    <property type="entry name" value="Transketolase"/>
    <property type="match status" value="1"/>
</dbReference>
<feature type="domain" description="Transketolase-like pyrimidine-binding" evidence="19">
    <location>
        <begin position="365"/>
        <end position="536"/>
    </location>
</feature>
<dbReference type="EC" id="2.2.1.1" evidence="5 12"/>
<dbReference type="FunFam" id="3.40.50.920:FF:000003">
    <property type="entry name" value="Transketolase"/>
    <property type="match status" value="1"/>
</dbReference>
<dbReference type="Gene3D" id="3.40.50.970">
    <property type="match status" value="2"/>
</dbReference>